<feature type="compositionally biased region" description="Polar residues" evidence="3">
    <location>
        <begin position="411"/>
        <end position="422"/>
    </location>
</feature>
<dbReference type="InterPro" id="IPR000198">
    <property type="entry name" value="RhoGAP_dom"/>
</dbReference>
<dbReference type="SUPFAM" id="SSF57863">
    <property type="entry name" value="ArfGap/RecO-like zinc finger"/>
    <property type="match status" value="1"/>
</dbReference>
<feature type="region of interest" description="Disordered" evidence="3">
    <location>
        <begin position="782"/>
        <end position="806"/>
    </location>
</feature>
<dbReference type="Gene3D" id="1.10.555.10">
    <property type="entry name" value="Rho GTPase activation protein"/>
    <property type="match status" value="1"/>
</dbReference>
<keyword evidence="1" id="KW-0343">GTPase activation</keyword>
<dbReference type="InterPro" id="IPR000159">
    <property type="entry name" value="RA_dom"/>
</dbReference>
<dbReference type="PROSITE" id="PS50200">
    <property type="entry name" value="RA"/>
    <property type="match status" value="1"/>
</dbReference>
<dbReference type="Gene3D" id="1.10.220.150">
    <property type="entry name" value="Arf GTPase activating protein"/>
    <property type="match status" value="1"/>
</dbReference>
<protein>
    <submittedName>
        <fullName evidence="10">Arf-GAP with Rho-GAP domain, ANK repeat and PH domain-containing protein 1-like isoform X1</fullName>
    </submittedName>
</protein>
<feature type="region of interest" description="Disordered" evidence="3">
    <location>
        <begin position="77"/>
        <end position="103"/>
    </location>
</feature>
<dbReference type="PROSITE" id="PS50003">
    <property type="entry name" value="PH_DOMAIN"/>
    <property type="match status" value="3"/>
</dbReference>
<dbReference type="InterPro" id="IPR013761">
    <property type="entry name" value="SAM/pointed_sf"/>
</dbReference>
<evidence type="ECO:0000259" key="6">
    <source>
        <dbReference type="PROSITE" id="PS50115"/>
    </source>
</evidence>
<evidence type="ECO:0000259" key="7">
    <source>
        <dbReference type="PROSITE" id="PS50200"/>
    </source>
</evidence>
<dbReference type="InterPro" id="IPR029071">
    <property type="entry name" value="Ubiquitin-like_domsf"/>
</dbReference>
<dbReference type="PANTHER" id="PTHR45899:SF2">
    <property type="entry name" value="RHO GTPASE ACTIVATING PROTEIN AT 15B, ISOFORM C"/>
    <property type="match status" value="1"/>
</dbReference>
<dbReference type="SUPFAM" id="SSF47769">
    <property type="entry name" value="SAM/Pointed domain"/>
    <property type="match status" value="1"/>
</dbReference>
<dbReference type="SUPFAM" id="SSF50729">
    <property type="entry name" value="PH domain-like"/>
    <property type="match status" value="4"/>
</dbReference>
<dbReference type="GO" id="GO:0007165">
    <property type="term" value="P:signal transduction"/>
    <property type="evidence" value="ECO:0007669"/>
    <property type="project" value="InterPro"/>
</dbReference>
<dbReference type="SUPFAM" id="SSF54236">
    <property type="entry name" value="Ubiquitin-like"/>
    <property type="match status" value="1"/>
</dbReference>
<feature type="domain" description="Arf-GAP" evidence="6">
    <location>
        <begin position="887"/>
        <end position="1014"/>
    </location>
</feature>
<dbReference type="KEGG" id="pmrn:116943605"/>
<evidence type="ECO:0000259" key="5">
    <source>
        <dbReference type="PROSITE" id="PS50105"/>
    </source>
</evidence>
<sequence length="1846" mass="203258">MTDAEAPLVAWLEAISLSQYAAPLIAHGYRCPTDLVSLDNAALQALGVGLSGHRKRILNRARFCKAAMVFRQLDDDAPGIGDEQRRRSPKARHSGSADGPLNTVEPEYTEVVELGANLWDGKHAYRAAVGGVAQSEPPYLTRSNLAGKKQSSLDNLVYGNLSDGGFGRPSLTSSSSCDELDRCCDLGRERQGVGPSVSRAARNFWITVAEQNANSRVGTSKLDSCGKGYLCPPANSNKGAALAGAKLSRNYMNISQRPPLPTPRQLFHSHRPNGQHSPEVGSPATLLPPVKVPSPQPRARSPELRPSGKVGWEAGPADRCPAAPVDFGRRATQGDGRRTRDGNLQAKGGPQGPVPAGHNGPALRQSSACLNGSRSECRSHESWRGWRSKVTEGICFYDRMDIAVEKEAQPAVTTDAATQTETVARAATSPRTAGSQREPSPLKADDGASSAPVQRPVPQPRRKKPGMKTAQRVSVKRNPTQPEKLMPVPPSHKPALQEAFYCRVPPECNELKAAGADDSPATQSPEIGTDACFLTVPLDIPAARAGRVRASSEERLSNSPSPKNELLPAPEKAMMRPGNRRRKERQGDSLFSDDEVQDADDESKTWLGLPDRSPSHLSVRSDTQSLLSLSDDHLPGSPRHRGGTSDGETGVQGNGTAGSSPCFRVPNSGSAGWFHFSAPDLAGPVPLSKAGWLDKQPPGSGYRFQRRWVKFEGDYLTYYNNEKEVYSKGVIHISAILRVDSTSSDAKFEVRTPHRTFTFRADTEAEKCEWVSVLQRAARERRELGAASPAPPSVSTASPAATSPYRPPPCERSGFLELKGCRQALFVAVAGERTWLYKNRQDFHTGVGITAIDMNVATVKDVDRRSFELTTPYKTFIFTVDMEADKEEWMEALRESTAEALSTHDIADRIWALPANRLCADCGAAKPAWASINLCVVICKLCAGQHRALGPNISKVRSLKMDKKIWTDDLIELFVQIGNERVNEFWAANVPPSEEIDPASMPNERREFVVAKYRSGKYRRYHEFFGDQAELNRALCSAVVTSDVLESMALVYCGADVTGAPGCSPDDDPLLLAEQAGQKLQLQMLLHNRNLDTNKPEPSVGNRSIAHTSGTPFCTGYLHKASTSSKAVTEPRARDDFSRRRCVLEAGVLSYFDSDRSVAPSGKIDLQTLSCLALTSPDSDVRHGFAYTMELYARQGDSEKVYLFGTDSEEMSKEWSTAVVQAFVSAAELGAGGLMSLGLERVGRASLRDGCAREARQGWLALAGPCLHFRAEPTLGDARATALAPLRPSPIETLQLNKLQELGLANPAERNGQKEVLLLREKRRTLYLQCSGRADFAGWHAAVRRGAAGRGGALATQQLTDADVPVTVDTCIAFITQHGLAWEGVYRKAGVGSRVSALLAAFREDARSVQPRAGETQLDDVATVLRRFLRESDDAVVPCAARSRWVDAAGTRLAVMLHKQLRLFTRHTDLQTRVAKYGSLLQDLPSVNRATLTALVEHLHSVQLYSVINHMTAQNLAIVFAPSIFHSEGDSSSEAALLEELITNYAAVFEVSQEQLMQRKKETDYIVHKFSGTAFKQQAPAGDMIIEVYFQKKDTDCNLGLKVSAFMTAEELTCEVLERRGISPEQGPWDVFEVVSNGELERPLHYREKVLDLVLQWCNSPDFQTNYLLVRPHPARVHMQRHLANRKVDTWHGLLRFREEGGWMSDFRVSRFHEKYFMFMGHKLVMYKDTRTNKGEKEWNISSLKIYLGMKKRLKPPTEHCFTIFQGKQQWYLCCDKEADMRELYASILHLQHNGDVWPVGRSTEEQKSADERQPTLRRLGALSLIPLCGSEADIRRSVAPFYEDG</sequence>
<dbReference type="RefSeq" id="XP_032812492.1">
    <property type="nucleotide sequence ID" value="XM_032956601.1"/>
</dbReference>
<dbReference type="InterPro" id="IPR001849">
    <property type="entry name" value="PH_domain"/>
</dbReference>
<reference evidence="10" key="1">
    <citation type="submission" date="2025-08" db="UniProtKB">
        <authorList>
            <consortium name="RefSeq"/>
        </authorList>
    </citation>
    <scope>IDENTIFICATION</scope>
    <source>
        <tissue evidence="10">Sperm</tissue>
    </source>
</reference>
<feature type="region of interest" description="Disordered" evidence="3">
    <location>
        <begin position="545"/>
        <end position="659"/>
    </location>
</feature>
<feature type="compositionally biased region" description="Low complexity" evidence="3">
    <location>
        <begin position="785"/>
        <end position="804"/>
    </location>
</feature>
<keyword evidence="2" id="KW-0862">Zinc</keyword>
<gene>
    <name evidence="10" type="primary">LOC116943605</name>
</gene>
<dbReference type="Gene3D" id="2.30.29.30">
    <property type="entry name" value="Pleckstrin-homology domain (PH domain)/Phosphotyrosine-binding domain (PTB)"/>
    <property type="match status" value="4"/>
</dbReference>
<dbReference type="Pfam" id="PF00536">
    <property type="entry name" value="SAM_1"/>
    <property type="match status" value="1"/>
</dbReference>
<evidence type="ECO:0000313" key="9">
    <source>
        <dbReference type="Proteomes" id="UP001318040"/>
    </source>
</evidence>
<dbReference type="GO" id="GO:0005096">
    <property type="term" value="F:GTPase activator activity"/>
    <property type="evidence" value="ECO:0007669"/>
    <property type="project" value="UniProtKB-KW"/>
</dbReference>
<dbReference type="PANTHER" id="PTHR45899">
    <property type="entry name" value="RHO GTPASE ACTIVATING PROTEIN AT 15B, ISOFORM C"/>
    <property type="match status" value="1"/>
</dbReference>
<organism evidence="9 10">
    <name type="scientific">Petromyzon marinus</name>
    <name type="common">Sea lamprey</name>
    <dbReference type="NCBI Taxonomy" id="7757"/>
    <lineage>
        <taxon>Eukaryota</taxon>
        <taxon>Metazoa</taxon>
        <taxon>Chordata</taxon>
        <taxon>Craniata</taxon>
        <taxon>Vertebrata</taxon>
        <taxon>Cyclostomata</taxon>
        <taxon>Hyperoartia</taxon>
        <taxon>Petromyzontiformes</taxon>
        <taxon>Petromyzontidae</taxon>
        <taxon>Petromyzon</taxon>
    </lineage>
</organism>
<dbReference type="InterPro" id="IPR037278">
    <property type="entry name" value="ARFGAP/RecO"/>
</dbReference>
<dbReference type="PROSITE" id="PS50105">
    <property type="entry name" value="SAM_DOMAIN"/>
    <property type="match status" value="1"/>
</dbReference>
<dbReference type="CDD" id="cd08837">
    <property type="entry name" value="ArfGap_ARAP"/>
    <property type="match status" value="1"/>
</dbReference>
<dbReference type="InterPro" id="IPR008936">
    <property type="entry name" value="Rho_GTPase_activation_prot"/>
</dbReference>
<feature type="domain" description="PH" evidence="4">
    <location>
        <begin position="809"/>
        <end position="898"/>
    </location>
</feature>
<dbReference type="InterPro" id="IPR052227">
    <property type="entry name" value="Arf-Rho-GAP_ANK-PH_domain"/>
</dbReference>
<dbReference type="SUPFAM" id="SSF48350">
    <property type="entry name" value="GTPase activation domain, GAP"/>
    <property type="match status" value="1"/>
</dbReference>
<dbReference type="InterPro" id="IPR001164">
    <property type="entry name" value="ArfGAP_dom"/>
</dbReference>
<dbReference type="InterPro" id="IPR011993">
    <property type="entry name" value="PH-like_dom_sf"/>
</dbReference>
<evidence type="ECO:0000313" key="10">
    <source>
        <dbReference type="RefSeq" id="XP_032812492.1"/>
    </source>
</evidence>
<evidence type="ECO:0000259" key="8">
    <source>
        <dbReference type="PROSITE" id="PS50238"/>
    </source>
</evidence>
<feature type="region of interest" description="Disordered" evidence="3">
    <location>
        <begin position="253"/>
        <end position="361"/>
    </location>
</feature>
<evidence type="ECO:0000256" key="3">
    <source>
        <dbReference type="SAM" id="MobiDB-lite"/>
    </source>
</evidence>
<dbReference type="Pfam" id="PF00788">
    <property type="entry name" value="RA"/>
    <property type="match status" value="1"/>
</dbReference>
<dbReference type="InterPro" id="IPR001660">
    <property type="entry name" value="SAM"/>
</dbReference>
<dbReference type="Pfam" id="PF00169">
    <property type="entry name" value="PH"/>
    <property type="match status" value="3"/>
</dbReference>
<proteinExistence type="predicted"/>
<dbReference type="GO" id="GO:0005737">
    <property type="term" value="C:cytoplasm"/>
    <property type="evidence" value="ECO:0007669"/>
    <property type="project" value="TreeGrafter"/>
</dbReference>
<feature type="region of interest" description="Disordered" evidence="3">
    <location>
        <begin position="409"/>
        <end position="491"/>
    </location>
</feature>
<dbReference type="PRINTS" id="PR00405">
    <property type="entry name" value="REVINTRACTNG"/>
</dbReference>
<evidence type="ECO:0000259" key="4">
    <source>
        <dbReference type="PROSITE" id="PS50003"/>
    </source>
</evidence>
<keyword evidence="2" id="KW-0479">Metal-binding</keyword>
<feature type="domain" description="Rho-GAP" evidence="8">
    <location>
        <begin position="1357"/>
        <end position="1549"/>
    </location>
</feature>
<feature type="domain" description="Ras-associating" evidence="7">
    <location>
        <begin position="1601"/>
        <end position="1675"/>
    </location>
</feature>
<dbReference type="Gene3D" id="1.10.150.50">
    <property type="entry name" value="Transcription Factor, Ets-1"/>
    <property type="match status" value="1"/>
</dbReference>
<keyword evidence="9" id="KW-1185">Reference proteome</keyword>
<dbReference type="PROSITE" id="PS50238">
    <property type="entry name" value="RHOGAP"/>
    <property type="match status" value="1"/>
</dbReference>
<dbReference type="GO" id="GO:0005547">
    <property type="term" value="F:phosphatidylinositol-3,4,5-trisphosphate binding"/>
    <property type="evidence" value="ECO:0007669"/>
    <property type="project" value="TreeGrafter"/>
</dbReference>
<dbReference type="Gene3D" id="3.10.20.90">
    <property type="entry name" value="Phosphatidylinositol 3-kinase Catalytic Subunit, Chain A, domain 1"/>
    <property type="match status" value="1"/>
</dbReference>
<feature type="compositionally biased region" description="Polar residues" evidence="3">
    <location>
        <begin position="429"/>
        <end position="438"/>
    </location>
</feature>
<dbReference type="SMART" id="SM00324">
    <property type="entry name" value="RhoGAP"/>
    <property type="match status" value="1"/>
</dbReference>
<feature type="compositionally biased region" description="Acidic residues" evidence="3">
    <location>
        <begin position="591"/>
        <end position="601"/>
    </location>
</feature>
<feature type="domain" description="PH" evidence="4">
    <location>
        <begin position="1111"/>
        <end position="1224"/>
    </location>
</feature>
<dbReference type="GO" id="GO:0008270">
    <property type="term" value="F:zinc ion binding"/>
    <property type="evidence" value="ECO:0007669"/>
    <property type="project" value="UniProtKB-KW"/>
</dbReference>
<dbReference type="InterPro" id="IPR038508">
    <property type="entry name" value="ArfGAP_dom_sf"/>
</dbReference>
<name>A0AAJ7T9C7_PETMA</name>
<dbReference type="Pfam" id="PF01412">
    <property type="entry name" value="ArfGap"/>
    <property type="match status" value="1"/>
</dbReference>
<accession>A0AAJ7T9C7</accession>
<evidence type="ECO:0000256" key="1">
    <source>
        <dbReference type="ARBA" id="ARBA00022468"/>
    </source>
</evidence>
<feature type="domain" description="PH" evidence="4">
    <location>
        <begin position="686"/>
        <end position="779"/>
    </location>
</feature>
<dbReference type="Proteomes" id="UP001318040">
    <property type="component" value="Chromosome 18"/>
</dbReference>
<dbReference type="Pfam" id="PF00620">
    <property type="entry name" value="RhoGAP"/>
    <property type="match status" value="1"/>
</dbReference>
<keyword evidence="2" id="KW-0863">Zinc-finger</keyword>
<dbReference type="SMART" id="SM00233">
    <property type="entry name" value="PH"/>
    <property type="match status" value="5"/>
</dbReference>
<dbReference type="SMART" id="SM00105">
    <property type="entry name" value="ArfGap"/>
    <property type="match status" value="1"/>
</dbReference>
<dbReference type="PROSITE" id="PS50115">
    <property type="entry name" value="ARFGAP"/>
    <property type="match status" value="1"/>
</dbReference>
<feature type="domain" description="SAM" evidence="5">
    <location>
        <begin position="11"/>
        <end position="67"/>
    </location>
</feature>
<evidence type="ECO:0000256" key="2">
    <source>
        <dbReference type="PROSITE-ProRule" id="PRU00288"/>
    </source>
</evidence>